<dbReference type="SUPFAM" id="SSF54285">
    <property type="entry name" value="MoaD/ThiS"/>
    <property type="match status" value="1"/>
</dbReference>
<keyword evidence="4" id="KW-1185">Reference proteome</keyword>
<evidence type="ECO:0000256" key="2">
    <source>
        <dbReference type="HAMAP-Rule" id="MF_00460"/>
    </source>
</evidence>
<evidence type="ECO:0000313" key="4">
    <source>
        <dbReference type="Proteomes" id="UP000242999"/>
    </source>
</evidence>
<comment type="similarity">
    <text evidence="1 2">Belongs to the UPF0125 (RnfH) family.</text>
</comment>
<evidence type="ECO:0000256" key="1">
    <source>
        <dbReference type="ARBA" id="ARBA00010645"/>
    </source>
</evidence>
<dbReference type="STRING" id="64971.SAMN05421831_102245"/>
<dbReference type="EMBL" id="FNYH01000002">
    <property type="protein sequence ID" value="SEI47723.1"/>
    <property type="molecule type" value="Genomic_DNA"/>
</dbReference>
<reference evidence="4" key="1">
    <citation type="submission" date="2016-10" db="EMBL/GenBank/DDBJ databases">
        <authorList>
            <person name="Varghese N."/>
            <person name="Submissions S."/>
        </authorList>
    </citation>
    <scope>NUCLEOTIDE SEQUENCE [LARGE SCALE GENOMIC DNA]</scope>
    <source>
        <strain evidence="4">DSM 7165</strain>
    </source>
</reference>
<dbReference type="Pfam" id="PF03658">
    <property type="entry name" value="Ub-RnfH"/>
    <property type="match status" value="1"/>
</dbReference>
<name>A0A1H6QW02_9GAMM</name>
<dbReference type="InterPro" id="IPR005346">
    <property type="entry name" value="RnfH"/>
</dbReference>
<dbReference type="PANTHER" id="PTHR37483:SF1">
    <property type="entry name" value="UPF0125 PROTEIN RATB"/>
    <property type="match status" value="1"/>
</dbReference>
<dbReference type="HAMAP" id="MF_00460">
    <property type="entry name" value="UPF0125_RnfH"/>
    <property type="match status" value="1"/>
</dbReference>
<evidence type="ECO:0000313" key="3">
    <source>
        <dbReference type="EMBL" id="SEI47723.1"/>
    </source>
</evidence>
<gene>
    <name evidence="3" type="ORF">SAMN05421831_102245</name>
</gene>
<protein>
    <recommendedName>
        <fullName evidence="2">UPF0125 protein SAMN05421831_102245</fullName>
    </recommendedName>
</protein>
<dbReference type="PANTHER" id="PTHR37483">
    <property type="entry name" value="UPF0125 PROTEIN RATB"/>
    <property type="match status" value="1"/>
</dbReference>
<dbReference type="RefSeq" id="WP_093308582.1">
    <property type="nucleotide sequence ID" value="NZ_FNYH01000002.1"/>
</dbReference>
<sequence>MADNQQTQASITIEVAYALAHKQKILRLQVPQGTKMREAAQLSGIQEHFPELILEQAPMGIFGKAILKPDQHILEEGDRVEIYRPLIADPKQARARRAAKAAKKSD</sequence>
<organism evidence="3 4">
    <name type="scientific">Allopseudospirillum japonicum</name>
    <dbReference type="NCBI Taxonomy" id="64971"/>
    <lineage>
        <taxon>Bacteria</taxon>
        <taxon>Pseudomonadati</taxon>
        <taxon>Pseudomonadota</taxon>
        <taxon>Gammaproteobacteria</taxon>
        <taxon>Oceanospirillales</taxon>
        <taxon>Oceanospirillaceae</taxon>
        <taxon>Allopseudospirillum</taxon>
    </lineage>
</organism>
<dbReference type="OrthoDB" id="9796575at2"/>
<proteinExistence type="inferred from homology"/>
<dbReference type="Gene3D" id="3.10.20.280">
    <property type="entry name" value="RnfH-like"/>
    <property type="match status" value="1"/>
</dbReference>
<dbReference type="AlphaFoldDB" id="A0A1H6QW02"/>
<dbReference type="InterPro" id="IPR037021">
    <property type="entry name" value="RnfH_sf"/>
</dbReference>
<dbReference type="InterPro" id="IPR016155">
    <property type="entry name" value="Mopterin_synth/thiamin_S_b"/>
</dbReference>
<accession>A0A1H6QW02</accession>
<dbReference type="Proteomes" id="UP000242999">
    <property type="component" value="Unassembled WGS sequence"/>
</dbReference>
<dbReference type="NCBIfam" id="NF002490">
    <property type="entry name" value="PRK01777.1"/>
    <property type="match status" value="1"/>
</dbReference>